<feature type="signal peptide" evidence="1">
    <location>
        <begin position="1"/>
        <end position="25"/>
    </location>
</feature>
<sequence>MKRKIVVGIALVLGTLSVTPLTAFAGSVCGNCADKGVVEQFVQETAPLASEVKAKEIELRYVYSNEGADSNEIYRLEGEIKELKDKINLVAKRLDIPPCNRN</sequence>
<accession>A0ABX8LKW8</accession>
<feature type="chain" id="PRO_5046798679" description="Secreted protein" evidence="1">
    <location>
        <begin position="26"/>
        <end position="102"/>
    </location>
</feature>
<gene>
    <name evidence="2" type="ORF">KP001_09205</name>
</gene>
<reference evidence="2 3" key="1">
    <citation type="submission" date="2021-06" db="EMBL/GenBank/DDBJ databases">
        <title>Gemonas diversity in paddy soil.</title>
        <authorList>
            <person name="Liu G."/>
        </authorList>
    </citation>
    <scope>NUCLEOTIDE SEQUENCE [LARGE SCALE GENOMIC DNA]</scope>
    <source>
        <strain evidence="2 3">RG2</strain>
    </source>
</reference>
<name>A0ABX8LKW8_9BACT</name>
<dbReference type="RefSeq" id="WP_217289223.1">
    <property type="nucleotide sequence ID" value="NZ_CP077683.1"/>
</dbReference>
<organism evidence="2 3">
    <name type="scientific">Geomonas subterranea</name>
    <dbReference type="NCBI Taxonomy" id="2847989"/>
    <lineage>
        <taxon>Bacteria</taxon>
        <taxon>Pseudomonadati</taxon>
        <taxon>Thermodesulfobacteriota</taxon>
        <taxon>Desulfuromonadia</taxon>
        <taxon>Geobacterales</taxon>
        <taxon>Geobacteraceae</taxon>
        <taxon>Geomonas</taxon>
    </lineage>
</organism>
<evidence type="ECO:0000256" key="1">
    <source>
        <dbReference type="SAM" id="SignalP"/>
    </source>
</evidence>
<evidence type="ECO:0000313" key="2">
    <source>
        <dbReference type="EMBL" id="QXE92675.1"/>
    </source>
</evidence>
<keyword evidence="3" id="KW-1185">Reference proteome</keyword>
<evidence type="ECO:0000313" key="3">
    <source>
        <dbReference type="Proteomes" id="UP000683559"/>
    </source>
</evidence>
<evidence type="ECO:0008006" key="4">
    <source>
        <dbReference type="Google" id="ProtNLM"/>
    </source>
</evidence>
<keyword evidence="1" id="KW-0732">Signal</keyword>
<protein>
    <recommendedName>
        <fullName evidence="4">Secreted protein</fullName>
    </recommendedName>
</protein>
<dbReference type="EMBL" id="CP077683">
    <property type="protein sequence ID" value="QXE92675.1"/>
    <property type="molecule type" value="Genomic_DNA"/>
</dbReference>
<dbReference type="Proteomes" id="UP000683559">
    <property type="component" value="Chromosome"/>
</dbReference>
<proteinExistence type="predicted"/>